<feature type="transmembrane region" description="Helical" evidence="1">
    <location>
        <begin position="37"/>
        <end position="62"/>
    </location>
</feature>
<dbReference type="InterPro" id="IPR009781">
    <property type="entry name" value="DUF1345"/>
</dbReference>
<organism evidence="2 3">
    <name type="scientific">Acinetobacter pollinis</name>
    <dbReference type="NCBI Taxonomy" id="2605270"/>
    <lineage>
        <taxon>Bacteria</taxon>
        <taxon>Pseudomonadati</taxon>
        <taxon>Pseudomonadota</taxon>
        <taxon>Gammaproteobacteria</taxon>
        <taxon>Moraxellales</taxon>
        <taxon>Moraxellaceae</taxon>
        <taxon>Acinetobacter</taxon>
    </lineage>
</organism>
<keyword evidence="1" id="KW-0812">Transmembrane</keyword>
<gene>
    <name evidence="2" type="ORF">I2F25_08375</name>
</gene>
<feature type="transmembrane region" description="Helical" evidence="1">
    <location>
        <begin position="82"/>
        <end position="103"/>
    </location>
</feature>
<dbReference type="Proteomes" id="UP001339883">
    <property type="component" value="Unassembled WGS sequence"/>
</dbReference>
<evidence type="ECO:0000313" key="3">
    <source>
        <dbReference type="Proteomes" id="UP001339883"/>
    </source>
</evidence>
<dbReference type="RefSeq" id="WP_277094902.1">
    <property type="nucleotide sequence ID" value="NZ_VTDN01000006.1"/>
</dbReference>
<protein>
    <submittedName>
        <fullName evidence="2">DUF1345 domain-containing protein</fullName>
    </submittedName>
</protein>
<sequence length="223" mass="25642">MNVLKKIYHNIRYHPYFYLMLPIGLIFFNILSHTTNWSWSTIVLTSWNISVGLYLIRTFFILTHCDQKHIFRRASKQDENKWVILLLVCCAIAMCLYAILIHLSHLSNVPLLKYAHIGLALLTIAMAWLFMHTVFAIHYAHSFYISSNKGDNPGLDFPKTPIPLYLDFIYFSYVIGTASQTADISITSQKMRMLNTFHLMLAFAFNTIILAISINIAASLITS</sequence>
<reference evidence="2 3" key="1">
    <citation type="submission" date="2019-08" db="EMBL/GenBank/DDBJ databases">
        <title>Five species of Acinetobacter isolated from floral nectar and animal pollinators.</title>
        <authorList>
            <person name="Hendry T.A."/>
        </authorList>
    </citation>
    <scope>NUCLEOTIDE SEQUENCE [LARGE SCALE GENOMIC DNA]</scope>
    <source>
        <strain evidence="2 3">MD18.27</strain>
    </source>
</reference>
<feature type="transmembrane region" description="Helical" evidence="1">
    <location>
        <begin position="199"/>
        <end position="221"/>
    </location>
</feature>
<feature type="transmembrane region" description="Helical" evidence="1">
    <location>
        <begin position="12"/>
        <end position="31"/>
    </location>
</feature>
<accession>A0ABU6DVZ3</accession>
<keyword evidence="1" id="KW-0472">Membrane</keyword>
<evidence type="ECO:0000256" key="1">
    <source>
        <dbReference type="SAM" id="Phobius"/>
    </source>
</evidence>
<keyword evidence="1" id="KW-1133">Transmembrane helix</keyword>
<name>A0ABU6DVZ3_9GAMM</name>
<dbReference type="EMBL" id="VTDN01000006">
    <property type="protein sequence ID" value="MEB5477052.1"/>
    <property type="molecule type" value="Genomic_DNA"/>
</dbReference>
<proteinExistence type="predicted"/>
<comment type="caution">
    <text evidence="2">The sequence shown here is derived from an EMBL/GenBank/DDBJ whole genome shotgun (WGS) entry which is preliminary data.</text>
</comment>
<keyword evidence="3" id="KW-1185">Reference proteome</keyword>
<feature type="transmembrane region" description="Helical" evidence="1">
    <location>
        <begin position="115"/>
        <end position="140"/>
    </location>
</feature>
<dbReference type="Pfam" id="PF07077">
    <property type="entry name" value="DUF1345"/>
    <property type="match status" value="1"/>
</dbReference>
<evidence type="ECO:0000313" key="2">
    <source>
        <dbReference type="EMBL" id="MEB5477052.1"/>
    </source>
</evidence>